<evidence type="ECO:0000313" key="2">
    <source>
        <dbReference type="Proteomes" id="UP000499080"/>
    </source>
</evidence>
<dbReference type="AlphaFoldDB" id="A0A4Y2MSS8"/>
<evidence type="ECO:0000313" key="1">
    <source>
        <dbReference type="EMBL" id="GBN29374.1"/>
    </source>
</evidence>
<accession>A0A4Y2MSS8</accession>
<reference evidence="1 2" key="1">
    <citation type="journal article" date="2019" name="Sci. Rep.">
        <title>Orb-weaving spider Araneus ventricosus genome elucidates the spidroin gene catalogue.</title>
        <authorList>
            <person name="Kono N."/>
            <person name="Nakamura H."/>
            <person name="Ohtoshi R."/>
            <person name="Moran D.A.P."/>
            <person name="Shinohara A."/>
            <person name="Yoshida Y."/>
            <person name="Fujiwara M."/>
            <person name="Mori M."/>
            <person name="Tomita M."/>
            <person name="Arakawa K."/>
        </authorList>
    </citation>
    <scope>NUCLEOTIDE SEQUENCE [LARGE SCALE GENOMIC DNA]</scope>
</reference>
<name>A0A4Y2MSS8_ARAVE</name>
<proteinExistence type="predicted"/>
<gene>
    <name evidence="1" type="ORF">AVEN_78151_1</name>
</gene>
<comment type="caution">
    <text evidence="1">The sequence shown here is derived from an EMBL/GenBank/DDBJ whole genome shotgun (WGS) entry which is preliminary data.</text>
</comment>
<dbReference type="EMBL" id="BGPR01007766">
    <property type="protein sequence ID" value="GBN29374.1"/>
    <property type="molecule type" value="Genomic_DNA"/>
</dbReference>
<keyword evidence="2" id="KW-1185">Reference proteome</keyword>
<sequence length="173" mass="19550">MQPLLCDFEYPIGCKGSDIVPVAAKPGKHLLRPSKIPVMSCGEKHHAFESQAGMYDLEFLYGLKKGSKEDVIEWCMSVDMIAKEYVCPTCGSLELIKLIQSSADYEQEAFEDILEAVTSARIQKERVQQEEEREENEFHLKKMGLEIEAKRIESTTGDRVKSLNRCASSDTKI</sequence>
<organism evidence="1 2">
    <name type="scientific">Araneus ventricosus</name>
    <name type="common">Orbweaver spider</name>
    <name type="synonym">Epeira ventricosa</name>
    <dbReference type="NCBI Taxonomy" id="182803"/>
    <lineage>
        <taxon>Eukaryota</taxon>
        <taxon>Metazoa</taxon>
        <taxon>Ecdysozoa</taxon>
        <taxon>Arthropoda</taxon>
        <taxon>Chelicerata</taxon>
        <taxon>Arachnida</taxon>
        <taxon>Araneae</taxon>
        <taxon>Araneomorphae</taxon>
        <taxon>Entelegynae</taxon>
        <taxon>Araneoidea</taxon>
        <taxon>Araneidae</taxon>
        <taxon>Araneus</taxon>
    </lineage>
</organism>
<protein>
    <submittedName>
        <fullName evidence="1">Uncharacterized protein</fullName>
    </submittedName>
</protein>
<dbReference type="Proteomes" id="UP000499080">
    <property type="component" value="Unassembled WGS sequence"/>
</dbReference>